<name>A0A839UNQ2_9GAMM</name>
<dbReference type="InterPro" id="IPR005888">
    <property type="entry name" value="dTDP_Gluc_deHydtase"/>
</dbReference>
<organism evidence="10 11">
    <name type="scientific">Simiduia aestuariiviva</name>
    <dbReference type="NCBI Taxonomy" id="1510459"/>
    <lineage>
        <taxon>Bacteria</taxon>
        <taxon>Pseudomonadati</taxon>
        <taxon>Pseudomonadota</taxon>
        <taxon>Gammaproteobacteria</taxon>
        <taxon>Cellvibrionales</taxon>
        <taxon>Cellvibrionaceae</taxon>
        <taxon>Simiduia</taxon>
    </lineage>
</organism>
<evidence type="ECO:0000313" key="10">
    <source>
        <dbReference type="EMBL" id="MBB3168371.1"/>
    </source>
</evidence>
<dbReference type="EC" id="4.2.1.46" evidence="4 7"/>
<evidence type="ECO:0000256" key="8">
    <source>
        <dbReference type="SAM" id="Phobius"/>
    </source>
</evidence>
<feature type="transmembrane region" description="Helical" evidence="8">
    <location>
        <begin position="20"/>
        <end position="38"/>
    </location>
</feature>
<dbReference type="GO" id="GO:0009225">
    <property type="term" value="P:nucleotide-sugar metabolic process"/>
    <property type="evidence" value="ECO:0007669"/>
    <property type="project" value="InterPro"/>
</dbReference>
<evidence type="ECO:0000256" key="5">
    <source>
        <dbReference type="ARBA" id="ARBA00023027"/>
    </source>
</evidence>
<accession>A0A839UNQ2</accession>
<sequence>MSYGNGQIENGKQSMSNRSLLVTGGAGFIGANFIHYWSKKYPNDFIVILDALTYAGNKRSLDAVLDSGRIHFVQGDICNEGLVADLLSRHNICTIVHFAAESHVDRSITGPDAFIETNILGTYSLLKAAKAFWLDQPLSQGAPERQHRFHHVSTDEVYGTLGPTDPAFTEQTAYAPNSPYSASKAASDHLVRAYHHTYGLNVTTSNCSNNYGPYHFPEKLIPLIITNVLQEKPLPVYGDGKQVRDWLYVEDHARGIDLVLSKGRVGENYNIGGHNEWQNIDIVQLVCGLMDQKFTDDTTLIERFPQAVSAANGTSASLITYVEDRAGHDRRYAIDATKTKLELGYSPQESFESGIRKTVAWYLENDNWWRPLL</sequence>
<evidence type="ECO:0000256" key="1">
    <source>
        <dbReference type="ARBA" id="ARBA00001539"/>
    </source>
</evidence>
<dbReference type="InterPro" id="IPR016040">
    <property type="entry name" value="NAD(P)-bd_dom"/>
</dbReference>
<proteinExistence type="inferred from homology"/>
<comment type="caution">
    <text evidence="10">The sequence shown here is derived from an EMBL/GenBank/DDBJ whole genome shotgun (WGS) entry which is preliminary data.</text>
</comment>
<protein>
    <recommendedName>
        <fullName evidence="4 7">dTDP-glucose 4,6-dehydratase</fullName>
        <ecNumber evidence="4 7">4.2.1.46</ecNumber>
    </recommendedName>
</protein>
<keyword evidence="5" id="KW-0520">NAD</keyword>
<dbReference type="NCBIfam" id="TIGR01181">
    <property type="entry name" value="dTDP_gluc_dehyt"/>
    <property type="match status" value="1"/>
</dbReference>
<dbReference type="AlphaFoldDB" id="A0A839UNQ2"/>
<dbReference type="InterPro" id="IPR036291">
    <property type="entry name" value="NAD(P)-bd_dom_sf"/>
</dbReference>
<dbReference type="Gene3D" id="3.40.50.720">
    <property type="entry name" value="NAD(P)-binding Rossmann-like Domain"/>
    <property type="match status" value="1"/>
</dbReference>
<keyword evidence="11" id="KW-1185">Reference proteome</keyword>
<keyword evidence="6 7" id="KW-0456">Lyase</keyword>
<dbReference type="Gene3D" id="3.90.25.10">
    <property type="entry name" value="UDP-galactose 4-epimerase, domain 1"/>
    <property type="match status" value="1"/>
</dbReference>
<dbReference type="RefSeq" id="WP_246341218.1">
    <property type="nucleotide sequence ID" value="NZ_JACHXZ010000002.1"/>
</dbReference>
<comment type="cofactor">
    <cofactor evidence="2 7">
        <name>NAD(+)</name>
        <dbReference type="ChEBI" id="CHEBI:57540"/>
    </cofactor>
</comment>
<dbReference type="Pfam" id="PF16363">
    <property type="entry name" value="GDP_Man_Dehyd"/>
    <property type="match status" value="1"/>
</dbReference>
<gene>
    <name evidence="10" type="ORF">FHS30_001555</name>
</gene>
<keyword evidence="8" id="KW-0812">Transmembrane</keyword>
<keyword evidence="8" id="KW-1133">Transmembrane helix</keyword>
<evidence type="ECO:0000313" key="11">
    <source>
        <dbReference type="Proteomes" id="UP000559987"/>
    </source>
</evidence>
<evidence type="ECO:0000256" key="7">
    <source>
        <dbReference type="RuleBase" id="RU004473"/>
    </source>
</evidence>
<dbReference type="SUPFAM" id="SSF51735">
    <property type="entry name" value="NAD(P)-binding Rossmann-fold domains"/>
    <property type="match status" value="1"/>
</dbReference>
<comment type="similarity">
    <text evidence="3 7">Belongs to the NAD(P)-dependent epimerase/dehydratase family. dTDP-glucose dehydratase subfamily.</text>
</comment>
<comment type="catalytic activity">
    <reaction evidence="1 7">
        <text>dTDP-alpha-D-glucose = dTDP-4-dehydro-6-deoxy-alpha-D-glucose + H2O</text>
        <dbReference type="Rhea" id="RHEA:17221"/>
        <dbReference type="ChEBI" id="CHEBI:15377"/>
        <dbReference type="ChEBI" id="CHEBI:57477"/>
        <dbReference type="ChEBI" id="CHEBI:57649"/>
        <dbReference type="EC" id="4.2.1.46"/>
    </reaction>
</comment>
<evidence type="ECO:0000259" key="9">
    <source>
        <dbReference type="Pfam" id="PF16363"/>
    </source>
</evidence>
<evidence type="ECO:0000256" key="2">
    <source>
        <dbReference type="ARBA" id="ARBA00001911"/>
    </source>
</evidence>
<dbReference type="CDD" id="cd05246">
    <property type="entry name" value="dTDP_GD_SDR_e"/>
    <property type="match status" value="1"/>
</dbReference>
<reference evidence="10 11" key="1">
    <citation type="submission" date="2020-08" db="EMBL/GenBank/DDBJ databases">
        <title>Genomic Encyclopedia of Type Strains, Phase III (KMG-III): the genomes of soil and plant-associated and newly described type strains.</title>
        <authorList>
            <person name="Whitman W."/>
        </authorList>
    </citation>
    <scope>NUCLEOTIDE SEQUENCE [LARGE SCALE GENOMIC DNA]</scope>
    <source>
        <strain evidence="10 11">CECT 8571</strain>
    </source>
</reference>
<dbReference type="GO" id="GO:0008460">
    <property type="term" value="F:dTDP-glucose 4,6-dehydratase activity"/>
    <property type="evidence" value="ECO:0007669"/>
    <property type="project" value="UniProtKB-EC"/>
</dbReference>
<evidence type="ECO:0000256" key="3">
    <source>
        <dbReference type="ARBA" id="ARBA00008178"/>
    </source>
</evidence>
<dbReference type="Proteomes" id="UP000559987">
    <property type="component" value="Unassembled WGS sequence"/>
</dbReference>
<evidence type="ECO:0000256" key="6">
    <source>
        <dbReference type="ARBA" id="ARBA00023239"/>
    </source>
</evidence>
<keyword evidence="8" id="KW-0472">Membrane</keyword>
<dbReference type="EMBL" id="JACHXZ010000002">
    <property type="protein sequence ID" value="MBB3168371.1"/>
    <property type="molecule type" value="Genomic_DNA"/>
</dbReference>
<dbReference type="PANTHER" id="PTHR43000">
    <property type="entry name" value="DTDP-D-GLUCOSE 4,6-DEHYDRATASE-RELATED"/>
    <property type="match status" value="1"/>
</dbReference>
<evidence type="ECO:0000256" key="4">
    <source>
        <dbReference type="ARBA" id="ARBA00011990"/>
    </source>
</evidence>
<feature type="domain" description="NAD(P)-binding" evidence="9">
    <location>
        <begin position="21"/>
        <end position="358"/>
    </location>
</feature>